<proteinExistence type="predicted"/>
<feature type="compositionally biased region" description="Polar residues" evidence="1">
    <location>
        <begin position="1"/>
        <end position="14"/>
    </location>
</feature>
<reference evidence="3" key="1">
    <citation type="journal article" date="2019" name="Int. J. Syst. Evol. Microbiol.">
        <title>The Global Catalogue of Microorganisms (GCM) 10K type strain sequencing project: providing services to taxonomists for standard genome sequencing and annotation.</title>
        <authorList>
            <consortium name="The Broad Institute Genomics Platform"/>
            <consortium name="The Broad Institute Genome Sequencing Center for Infectious Disease"/>
            <person name="Wu L."/>
            <person name="Ma J."/>
        </authorList>
    </citation>
    <scope>NUCLEOTIDE SEQUENCE [LARGE SCALE GENOMIC DNA]</scope>
    <source>
        <strain evidence="3">JCM 31486</strain>
    </source>
</reference>
<organism evidence="2 3">
    <name type="scientific">Kibdelosporangium lantanae</name>
    <dbReference type="NCBI Taxonomy" id="1497396"/>
    <lineage>
        <taxon>Bacteria</taxon>
        <taxon>Bacillati</taxon>
        <taxon>Actinomycetota</taxon>
        <taxon>Actinomycetes</taxon>
        <taxon>Pseudonocardiales</taxon>
        <taxon>Pseudonocardiaceae</taxon>
        <taxon>Kibdelosporangium</taxon>
    </lineage>
</organism>
<dbReference type="EMBL" id="JBHTIS010000082">
    <property type="protein sequence ID" value="MFD1044586.1"/>
    <property type="molecule type" value="Genomic_DNA"/>
</dbReference>
<evidence type="ECO:0008006" key="4">
    <source>
        <dbReference type="Google" id="ProtNLM"/>
    </source>
</evidence>
<keyword evidence="3" id="KW-1185">Reference proteome</keyword>
<evidence type="ECO:0000313" key="2">
    <source>
        <dbReference type="EMBL" id="MFD1044586.1"/>
    </source>
</evidence>
<protein>
    <recommendedName>
        <fullName evidence="4">AbrB/MazE/SpoVT family DNA-binding domain-containing protein</fullName>
    </recommendedName>
</protein>
<evidence type="ECO:0000313" key="3">
    <source>
        <dbReference type="Proteomes" id="UP001597045"/>
    </source>
</evidence>
<comment type="caution">
    <text evidence="2">The sequence shown here is derived from an EMBL/GenBank/DDBJ whole genome shotgun (WGS) entry which is preliminary data.</text>
</comment>
<accession>A0ABW3M1M5</accession>
<name>A0ABW3M1M5_9PSEU</name>
<gene>
    <name evidence="2" type="ORF">ACFQ1S_02750</name>
</gene>
<dbReference type="Proteomes" id="UP001597045">
    <property type="component" value="Unassembled WGS sequence"/>
</dbReference>
<sequence length="176" mass="18460">MSTALPASASSGEATTGRPGHAPENINDVIAALALPTLGARPSEAARPLPLTNLHQLPRDTAMLYGIGRMDASGRISERHIVQALGWNPGQRLQVALITRGIVFRPATDGAVTVPRSQRLVIPLTARHHCNVYAGDNLLLAAAPDHGIVIVHASTALDDMLVQYHAPSLATDGGQP</sequence>
<evidence type="ECO:0000256" key="1">
    <source>
        <dbReference type="SAM" id="MobiDB-lite"/>
    </source>
</evidence>
<feature type="region of interest" description="Disordered" evidence="1">
    <location>
        <begin position="1"/>
        <end position="23"/>
    </location>
</feature>